<evidence type="ECO:0000313" key="1">
    <source>
        <dbReference type="RefSeq" id="XP_016457394.1"/>
    </source>
</evidence>
<organism evidence="1">
    <name type="scientific">Nicotiana tabacum</name>
    <name type="common">Common tobacco</name>
    <dbReference type="NCBI Taxonomy" id="4097"/>
    <lineage>
        <taxon>Eukaryota</taxon>
        <taxon>Viridiplantae</taxon>
        <taxon>Streptophyta</taxon>
        <taxon>Embryophyta</taxon>
        <taxon>Tracheophyta</taxon>
        <taxon>Spermatophyta</taxon>
        <taxon>Magnoliopsida</taxon>
        <taxon>eudicotyledons</taxon>
        <taxon>Gunneridae</taxon>
        <taxon>Pentapetalae</taxon>
        <taxon>asterids</taxon>
        <taxon>lamiids</taxon>
        <taxon>Solanales</taxon>
        <taxon>Solanaceae</taxon>
        <taxon>Nicotianoideae</taxon>
        <taxon>Nicotianeae</taxon>
        <taxon>Nicotiana</taxon>
    </lineage>
</organism>
<dbReference type="OrthoDB" id="1225857at2759"/>
<dbReference type="PANTHER" id="PTHR46238:SF8">
    <property type="entry name" value="ENDONUCLEASE_EXONUCLEASE_PHOSPHATASE DOMAIN-CONTAINING PROTEIN"/>
    <property type="match status" value="1"/>
</dbReference>
<reference evidence="1" key="1">
    <citation type="submission" date="2025-08" db="UniProtKB">
        <authorList>
            <consortium name="RefSeq"/>
        </authorList>
    </citation>
    <scope>IDENTIFICATION</scope>
</reference>
<protein>
    <submittedName>
        <fullName evidence="1">Uncharacterized protein</fullName>
    </submittedName>
</protein>
<dbReference type="STRING" id="4097.A0A1S3YYX9"/>
<dbReference type="AlphaFoldDB" id="A0A1S3YYX9"/>
<sequence length="152" mass="17802">MKVSSPGIYFNEEYIVLIDETRGGVNTRFEVWRQTLGSKGFNLSKTKTEYLECKFIDVTHEADVEVRLDTQTDYNVWSGALASQELSCPELQVAEMRMLRWMCEHTKRDNIRNEDIRDKVGMTPVVDKLWEARLRWFGHVKRRCPDAPSEKV</sequence>
<dbReference type="RefSeq" id="XP_016457394.1">
    <property type="nucleotide sequence ID" value="XM_016601908.1"/>
</dbReference>
<gene>
    <name evidence="1" type="primary">LOC107781235</name>
</gene>
<dbReference type="PaxDb" id="4097-A0A1S3YYX9"/>
<dbReference type="PANTHER" id="PTHR46238">
    <property type="entry name" value="REVERSE TRANSCRIPTASE DOMAIN-CONTAINING PROTEIN"/>
    <property type="match status" value="1"/>
</dbReference>
<name>A0A1S3YYX9_TOBAC</name>
<accession>A0A1S3YYX9</accession>
<dbReference type="KEGG" id="nta:107781235"/>
<proteinExistence type="predicted"/>